<evidence type="ECO:0000256" key="7">
    <source>
        <dbReference type="SAM" id="SignalP"/>
    </source>
</evidence>
<dbReference type="PROSITE" id="PS51257">
    <property type="entry name" value="PROKAR_LIPOPROTEIN"/>
    <property type="match status" value="1"/>
</dbReference>
<dbReference type="InterPro" id="IPR050248">
    <property type="entry name" value="Polysacc_deacetylase_ArnD"/>
</dbReference>
<gene>
    <name evidence="9" type="ORF">ML536_11670</name>
</gene>
<dbReference type="GO" id="GO:0046872">
    <property type="term" value="F:metal ion binding"/>
    <property type="evidence" value="ECO:0007669"/>
    <property type="project" value="UniProtKB-KW"/>
</dbReference>
<keyword evidence="4" id="KW-0479">Metal-binding</keyword>
<feature type="signal peptide" evidence="7">
    <location>
        <begin position="1"/>
        <end position="27"/>
    </location>
</feature>
<evidence type="ECO:0000259" key="8">
    <source>
        <dbReference type="PROSITE" id="PS51677"/>
    </source>
</evidence>
<dbReference type="PROSITE" id="PS51677">
    <property type="entry name" value="NODB"/>
    <property type="match status" value="1"/>
</dbReference>
<name>A0AA41UBT1_9HYPH</name>
<dbReference type="Gene3D" id="3.20.20.370">
    <property type="entry name" value="Glycoside hydrolase/deacetylase"/>
    <property type="match status" value="1"/>
</dbReference>
<keyword evidence="10" id="KW-1185">Reference proteome</keyword>
<accession>A0AA41UBT1</accession>
<dbReference type="GO" id="GO:0016810">
    <property type="term" value="F:hydrolase activity, acting on carbon-nitrogen (but not peptide) bonds"/>
    <property type="evidence" value="ECO:0007669"/>
    <property type="project" value="InterPro"/>
</dbReference>
<organism evidence="9 10">
    <name type="scientific">Paradevosia shaoguanensis</name>
    <dbReference type="NCBI Taxonomy" id="1335043"/>
    <lineage>
        <taxon>Bacteria</taxon>
        <taxon>Pseudomonadati</taxon>
        <taxon>Pseudomonadota</taxon>
        <taxon>Alphaproteobacteria</taxon>
        <taxon>Hyphomicrobiales</taxon>
        <taxon>Devosiaceae</taxon>
        <taxon>Paradevosia</taxon>
    </lineage>
</organism>
<sequence>MSFRRLAVLVPLVALLMAGCARPPQEAEITAKPRLPAVADSYLPMPEVTPRHVPKSVLAGRKLVVSSAAEIQLQPGEVILSFDDGPRKGSTDSILATLDDFNVKATFLMVGKMADAYPQTARNVAAHGHAIGTHTYDHLNLANANQTVAMDDVYRGEAAVARALKGSGHTLTPFFRFPYLAQTGLLRASLSEQSLIVLDVQVDSQDYLKSAPQQTIDRTLARLDKRGRGIILFHDIHPLTAALLPDFLQALADRGHKVVQLVSRDPSPFGEDLVTASKN</sequence>
<dbReference type="InterPro" id="IPR002509">
    <property type="entry name" value="NODB_dom"/>
</dbReference>
<dbReference type="Proteomes" id="UP001156140">
    <property type="component" value="Unassembled WGS sequence"/>
</dbReference>
<dbReference type="PANTHER" id="PTHR10587">
    <property type="entry name" value="GLYCOSYL TRANSFERASE-RELATED"/>
    <property type="match status" value="1"/>
</dbReference>
<protein>
    <recommendedName>
        <fullName evidence="3">Chitooligosaccharide deacetylase</fullName>
    </recommendedName>
    <alternativeName>
        <fullName evidence="6">Nodulation protein B</fullName>
    </alternativeName>
</protein>
<dbReference type="AlphaFoldDB" id="A0AA41UBT1"/>
<keyword evidence="5" id="KW-0378">Hydrolase</keyword>
<evidence type="ECO:0000256" key="4">
    <source>
        <dbReference type="ARBA" id="ARBA00022723"/>
    </source>
</evidence>
<evidence type="ECO:0000256" key="1">
    <source>
        <dbReference type="ARBA" id="ARBA00003236"/>
    </source>
</evidence>
<reference evidence="9" key="1">
    <citation type="submission" date="2022-03" db="EMBL/GenBank/DDBJ databases">
        <title>The complete genome sequence of a Methyloterrigena soli.</title>
        <authorList>
            <person name="Zi Z."/>
        </authorList>
    </citation>
    <scope>NUCLEOTIDE SEQUENCE</scope>
    <source>
        <strain evidence="9">M48</strain>
    </source>
</reference>
<evidence type="ECO:0000256" key="6">
    <source>
        <dbReference type="ARBA" id="ARBA00032976"/>
    </source>
</evidence>
<dbReference type="GO" id="GO:0005975">
    <property type="term" value="P:carbohydrate metabolic process"/>
    <property type="evidence" value="ECO:0007669"/>
    <property type="project" value="InterPro"/>
</dbReference>
<evidence type="ECO:0000256" key="3">
    <source>
        <dbReference type="ARBA" id="ARBA00020071"/>
    </source>
</evidence>
<comment type="caution">
    <text evidence="9">The sequence shown here is derived from an EMBL/GenBank/DDBJ whole genome shotgun (WGS) entry which is preliminary data.</text>
</comment>
<dbReference type="InterPro" id="IPR011330">
    <property type="entry name" value="Glyco_hydro/deAcase_b/a-brl"/>
</dbReference>
<feature type="chain" id="PRO_5041405260" description="Chitooligosaccharide deacetylase" evidence="7">
    <location>
        <begin position="28"/>
        <end position="279"/>
    </location>
</feature>
<evidence type="ECO:0000256" key="2">
    <source>
        <dbReference type="ARBA" id="ARBA00010973"/>
    </source>
</evidence>
<dbReference type="PANTHER" id="PTHR10587:SF133">
    <property type="entry name" value="CHITIN DEACETYLASE 1-RELATED"/>
    <property type="match status" value="1"/>
</dbReference>
<dbReference type="GO" id="GO:0016020">
    <property type="term" value="C:membrane"/>
    <property type="evidence" value="ECO:0007669"/>
    <property type="project" value="TreeGrafter"/>
</dbReference>
<keyword evidence="7" id="KW-0732">Signal</keyword>
<dbReference type="CDD" id="cd10917">
    <property type="entry name" value="CE4_NodB_like_6s_7s"/>
    <property type="match status" value="1"/>
</dbReference>
<evidence type="ECO:0000313" key="9">
    <source>
        <dbReference type="EMBL" id="MCI0127482.1"/>
    </source>
</evidence>
<dbReference type="RefSeq" id="WP_281735959.1">
    <property type="nucleotide sequence ID" value="NZ_JAKETQ010000001.1"/>
</dbReference>
<dbReference type="EMBL" id="JALAZD010000001">
    <property type="protein sequence ID" value="MCI0127482.1"/>
    <property type="molecule type" value="Genomic_DNA"/>
</dbReference>
<evidence type="ECO:0000313" key="10">
    <source>
        <dbReference type="Proteomes" id="UP001156140"/>
    </source>
</evidence>
<dbReference type="Pfam" id="PF01522">
    <property type="entry name" value="Polysacc_deac_1"/>
    <property type="match status" value="1"/>
</dbReference>
<dbReference type="SUPFAM" id="SSF88713">
    <property type="entry name" value="Glycoside hydrolase/deacetylase"/>
    <property type="match status" value="1"/>
</dbReference>
<comment type="function">
    <text evidence="1">Is involved in generating a small heat-stable compound (Nod), an acylated oligomer of N-acetylglucosamine, that stimulates mitosis in various plant protoplasts.</text>
</comment>
<feature type="domain" description="NodB homology" evidence="8">
    <location>
        <begin position="76"/>
        <end position="259"/>
    </location>
</feature>
<evidence type="ECO:0000256" key="5">
    <source>
        <dbReference type="ARBA" id="ARBA00022801"/>
    </source>
</evidence>
<proteinExistence type="inferred from homology"/>
<comment type="similarity">
    <text evidence="2">Belongs to the polysaccharide deacetylase family.</text>
</comment>